<accession>R0GWP3</accession>
<dbReference type="PANTHER" id="PTHR11413:SF118">
    <property type="entry name" value="CYSTEINE PROTEINASE INHIBITOR 7"/>
    <property type="match status" value="1"/>
</dbReference>
<dbReference type="eggNOG" id="ENOG502SJ6Y">
    <property type="taxonomic scope" value="Eukaryota"/>
</dbReference>
<organism evidence="5 6">
    <name type="scientific">Capsella rubella</name>
    <dbReference type="NCBI Taxonomy" id="81985"/>
    <lineage>
        <taxon>Eukaryota</taxon>
        <taxon>Viridiplantae</taxon>
        <taxon>Streptophyta</taxon>
        <taxon>Embryophyta</taxon>
        <taxon>Tracheophyta</taxon>
        <taxon>Spermatophyta</taxon>
        <taxon>Magnoliopsida</taxon>
        <taxon>eudicotyledons</taxon>
        <taxon>Gunneridae</taxon>
        <taxon>Pentapetalae</taxon>
        <taxon>rosids</taxon>
        <taxon>malvids</taxon>
        <taxon>Brassicales</taxon>
        <taxon>Brassicaceae</taxon>
        <taxon>Camelineae</taxon>
        <taxon>Capsella</taxon>
    </lineage>
</organism>
<evidence type="ECO:0000313" key="5">
    <source>
        <dbReference type="EMBL" id="EOA21334.1"/>
    </source>
</evidence>
<dbReference type="Gene3D" id="3.10.450.10">
    <property type="match status" value="2"/>
</dbReference>
<dbReference type="KEGG" id="crb:17882309"/>
<dbReference type="CDD" id="cd00042">
    <property type="entry name" value="CY"/>
    <property type="match status" value="2"/>
</dbReference>
<dbReference type="GO" id="GO:0004869">
    <property type="term" value="F:cysteine-type endopeptidase inhibitor activity"/>
    <property type="evidence" value="ECO:0007669"/>
    <property type="project" value="UniProtKB-KW"/>
</dbReference>
<dbReference type="PROSITE" id="PS00287">
    <property type="entry name" value="CYSTATIN"/>
    <property type="match status" value="1"/>
</dbReference>
<sequence length="273" mass="31326">FNRRKKPPPTVRCLTRKKILVGVLDRKLGNRRSSLGKMEMRRASVMMMLICVSLVLLPEFGQFVICREEIGTFNDANNNNIVRMKLGGLSGSMNDRNGGEEIDDIALFAVQEHNRRENAVLELARVLKATEQVVAGKLYHLTLEVIEAGEKKMYEAKVWVKPWMNFKQLQEFKNVIPSFTISDLGLKPDGKKIDWRVVSTNNPEVQEAAKHAMKSIQQKSNSLYPYKLIDIILARAKVVEDRVKFELLLKLERGNKLEKFMVEVMKYGNGKYQ</sequence>
<keyword evidence="1 3" id="KW-0646">Protease inhibitor</keyword>
<evidence type="ECO:0000256" key="2">
    <source>
        <dbReference type="ARBA" id="ARBA00022704"/>
    </source>
</evidence>
<dbReference type="PANTHER" id="PTHR11413">
    <property type="entry name" value="CYSTATIN FAMILY MEMBER"/>
    <property type="match status" value="1"/>
</dbReference>
<dbReference type="InterPro" id="IPR018073">
    <property type="entry name" value="Prot_inh_cystat_CS"/>
</dbReference>
<dbReference type="Pfam" id="PF16845">
    <property type="entry name" value="SQAPI"/>
    <property type="match status" value="1"/>
</dbReference>
<dbReference type="EMBL" id="KB870810">
    <property type="protein sequence ID" value="EOA21334.1"/>
    <property type="molecule type" value="Genomic_DNA"/>
</dbReference>
<dbReference type="STRING" id="81985.R0GWP3"/>
<keyword evidence="2 3" id="KW-0789">Thiol protease inhibitor</keyword>
<proteinExistence type="inferred from homology"/>
<dbReference type="InterPro" id="IPR000010">
    <property type="entry name" value="Cystatin_dom"/>
</dbReference>
<evidence type="ECO:0000313" key="6">
    <source>
        <dbReference type="Proteomes" id="UP000029121"/>
    </source>
</evidence>
<name>R0GWP3_9BRAS</name>
<dbReference type="AlphaFoldDB" id="R0GWP3"/>
<dbReference type="InterPro" id="IPR027214">
    <property type="entry name" value="Cystatin"/>
</dbReference>
<dbReference type="Proteomes" id="UP000029121">
    <property type="component" value="Unassembled WGS sequence"/>
</dbReference>
<dbReference type="InterPro" id="IPR046350">
    <property type="entry name" value="Cystatin_sf"/>
</dbReference>
<evidence type="ECO:0000259" key="4">
    <source>
        <dbReference type="SMART" id="SM00043"/>
    </source>
</evidence>
<gene>
    <name evidence="5" type="ORF">CARUB_v10001694mg</name>
</gene>
<feature type="domain" description="Cystatin" evidence="4">
    <location>
        <begin position="84"/>
        <end position="175"/>
    </location>
</feature>
<comment type="similarity">
    <text evidence="3">Belongs to the cystatin family. Phytocystatin subfamily.</text>
</comment>
<dbReference type="SUPFAM" id="SSF54403">
    <property type="entry name" value="Cystatin/monellin"/>
    <property type="match status" value="2"/>
</dbReference>
<evidence type="ECO:0000256" key="3">
    <source>
        <dbReference type="RuleBase" id="RU362130"/>
    </source>
</evidence>
<dbReference type="SMART" id="SM00043">
    <property type="entry name" value="CY"/>
    <property type="match status" value="1"/>
</dbReference>
<keyword evidence="6" id="KW-1185">Reference proteome</keyword>
<evidence type="ECO:0000256" key="1">
    <source>
        <dbReference type="ARBA" id="ARBA00022690"/>
    </source>
</evidence>
<dbReference type="OrthoDB" id="1908104at2759"/>
<protein>
    <recommendedName>
        <fullName evidence="3">Cysteine proteinase inhibitor</fullName>
    </recommendedName>
</protein>
<feature type="non-terminal residue" evidence="5">
    <location>
        <position position="1"/>
    </location>
</feature>
<reference evidence="6" key="1">
    <citation type="journal article" date="2013" name="Nat. Genet.">
        <title>The Capsella rubella genome and the genomic consequences of rapid mating system evolution.</title>
        <authorList>
            <person name="Slotte T."/>
            <person name="Hazzouri K.M."/>
            <person name="Agren J.A."/>
            <person name="Koenig D."/>
            <person name="Maumus F."/>
            <person name="Guo Y.L."/>
            <person name="Steige K."/>
            <person name="Platts A.E."/>
            <person name="Escobar J.S."/>
            <person name="Newman L.K."/>
            <person name="Wang W."/>
            <person name="Mandakova T."/>
            <person name="Vello E."/>
            <person name="Smith L.M."/>
            <person name="Henz S.R."/>
            <person name="Steffen J."/>
            <person name="Takuno S."/>
            <person name="Brandvain Y."/>
            <person name="Coop G."/>
            <person name="Andolfatto P."/>
            <person name="Hu T.T."/>
            <person name="Blanchette M."/>
            <person name="Clark R.M."/>
            <person name="Quesneville H."/>
            <person name="Nordborg M."/>
            <person name="Gaut B.S."/>
            <person name="Lysak M.A."/>
            <person name="Jenkins J."/>
            <person name="Grimwood J."/>
            <person name="Chapman J."/>
            <person name="Prochnik S."/>
            <person name="Shu S."/>
            <person name="Rokhsar D."/>
            <person name="Schmutz J."/>
            <person name="Weigel D."/>
            <person name="Wright S.I."/>
        </authorList>
    </citation>
    <scope>NUCLEOTIDE SEQUENCE [LARGE SCALE GENOMIC DNA]</scope>
    <source>
        <strain evidence="6">cv. Monte Gargano</strain>
    </source>
</reference>